<keyword evidence="3" id="KW-1185">Reference proteome</keyword>
<dbReference type="GO" id="GO:0004842">
    <property type="term" value="F:ubiquitin-protein transferase activity"/>
    <property type="evidence" value="ECO:0007669"/>
    <property type="project" value="TreeGrafter"/>
</dbReference>
<evidence type="ECO:0000313" key="2">
    <source>
        <dbReference type="EMBL" id="PKU69056.1"/>
    </source>
</evidence>
<dbReference type="SUPFAM" id="SSF81383">
    <property type="entry name" value="F-box domain"/>
    <property type="match status" value="1"/>
</dbReference>
<evidence type="ECO:0000259" key="1">
    <source>
        <dbReference type="Pfam" id="PF00646"/>
    </source>
</evidence>
<accession>A0A2I0W074</accession>
<dbReference type="Gene3D" id="2.120.10.80">
    <property type="entry name" value="Kelch-type beta propeller"/>
    <property type="match status" value="1"/>
</dbReference>
<dbReference type="InterPro" id="IPR036047">
    <property type="entry name" value="F-box-like_dom_sf"/>
</dbReference>
<dbReference type="SUPFAM" id="SSF117281">
    <property type="entry name" value="Kelch motif"/>
    <property type="match status" value="1"/>
</dbReference>
<protein>
    <submittedName>
        <fullName evidence="2">F-box/kelch-repeat protein</fullName>
    </submittedName>
</protein>
<dbReference type="Proteomes" id="UP000233837">
    <property type="component" value="Unassembled WGS sequence"/>
</dbReference>
<dbReference type="GO" id="GO:0031146">
    <property type="term" value="P:SCF-dependent proteasomal ubiquitin-dependent protein catabolic process"/>
    <property type="evidence" value="ECO:0007669"/>
    <property type="project" value="TreeGrafter"/>
</dbReference>
<gene>
    <name evidence="2" type="ORF">MA16_Dca002325</name>
</gene>
<feature type="domain" description="F-box" evidence="1">
    <location>
        <begin position="36"/>
        <end position="68"/>
    </location>
</feature>
<name>A0A2I0W074_9ASPA</name>
<reference evidence="2 3" key="1">
    <citation type="journal article" date="2016" name="Sci. Rep.">
        <title>The Dendrobium catenatum Lindl. genome sequence provides insights into polysaccharide synthase, floral development and adaptive evolution.</title>
        <authorList>
            <person name="Zhang G.Q."/>
            <person name="Xu Q."/>
            <person name="Bian C."/>
            <person name="Tsai W.C."/>
            <person name="Yeh C.M."/>
            <person name="Liu K.W."/>
            <person name="Yoshida K."/>
            <person name="Zhang L.S."/>
            <person name="Chang S.B."/>
            <person name="Chen F."/>
            <person name="Shi Y."/>
            <person name="Su Y.Y."/>
            <person name="Zhang Y.Q."/>
            <person name="Chen L.J."/>
            <person name="Yin Y."/>
            <person name="Lin M."/>
            <person name="Huang H."/>
            <person name="Deng H."/>
            <person name="Wang Z.W."/>
            <person name="Zhu S.L."/>
            <person name="Zhao X."/>
            <person name="Deng C."/>
            <person name="Niu S.C."/>
            <person name="Huang J."/>
            <person name="Wang M."/>
            <person name="Liu G.H."/>
            <person name="Yang H.J."/>
            <person name="Xiao X.J."/>
            <person name="Hsiao Y.Y."/>
            <person name="Wu W.L."/>
            <person name="Chen Y.Y."/>
            <person name="Mitsuda N."/>
            <person name="Ohme-Takagi M."/>
            <person name="Luo Y.B."/>
            <person name="Van de Peer Y."/>
            <person name="Liu Z.J."/>
        </authorList>
    </citation>
    <scope>NUCLEOTIDE SEQUENCE [LARGE SCALE GENOMIC DNA]</scope>
    <source>
        <tissue evidence="2">The whole plant</tissue>
    </source>
</reference>
<reference evidence="2 3" key="2">
    <citation type="journal article" date="2017" name="Nature">
        <title>The Apostasia genome and the evolution of orchids.</title>
        <authorList>
            <person name="Zhang G.Q."/>
            <person name="Liu K.W."/>
            <person name="Li Z."/>
            <person name="Lohaus R."/>
            <person name="Hsiao Y.Y."/>
            <person name="Niu S.C."/>
            <person name="Wang J.Y."/>
            <person name="Lin Y.C."/>
            <person name="Xu Q."/>
            <person name="Chen L.J."/>
            <person name="Yoshida K."/>
            <person name="Fujiwara S."/>
            <person name="Wang Z.W."/>
            <person name="Zhang Y.Q."/>
            <person name="Mitsuda N."/>
            <person name="Wang M."/>
            <person name="Liu G.H."/>
            <person name="Pecoraro L."/>
            <person name="Huang H.X."/>
            <person name="Xiao X.J."/>
            <person name="Lin M."/>
            <person name="Wu X.Y."/>
            <person name="Wu W.L."/>
            <person name="Chen Y.Y."/>
            <person name="Chang S.B."/>
            <person name="Sakamoto S."/>
            <person name="Ohme-Takagi M."/>
            <person name="Yagi M."/>
            <person name="Zeng S.J."/>
            <person name="Shen C.Y."/>
            <person name="Yeh C.M."/>
            <person name="Luo Y.B."/>
            <person name="Tsai W.C."/>
            <person name="Van de Peer Y."/>
            <person name="Liu Z.J."/>
        </authorList>
    </citation>
    <scope>NUCLEOTIDE SEQUENCE [LARGE SCALE GENOMIC DNA]</scope>
    <source>
        <tissue evidence="2">The whole plant</tissue>
    </source>
</reference>
<proteinExistence type="predicted"/>
<dbReference type="STRING" id="906689.A0A2I0W074"/>
<dbReference type="PANTHER" id="PTHR46301">
    <property type="entry name" value="F-BOX/KELCH-REPEAT PROTEIN"/>
    <property type="match status" value="1"/>
</dbReference>
<dbReference type="PANTHER" id="PTHR46301:SF77">
    <property type="entry name" value="F-BOX ONLY PROTEIN 6"/>
    <property type="match status" value="1"/>
</dbReference>
<dbReference type="AlphaFoldDB" id="A0A2I0W074"/>
<dbReference type="Pfam" id="PF00646">
    <property type="entry name" value="F-box"/>
    <property type="match status" value="1"/>
</dbReference>
<dbReference type="InterPro" id="IPR015915">
    <property type="entry name" value="Kelch-typ_b-propeller"/>
</dbReference>
<sequence>MKICETPAPAEKDNHRMRNFGGLMLNMERESPLQGDVLESILSHVPTIDLLPALHVSKSWRRSALSSIRRRQRRPWLLIHLISRRRRRGLFTAYDPYSHSWHTLPHVIPSPPITCHLLPLALPLQPLAATWSLLPPPLLHRHDALIGLVGSRIILAGGVCDLGDRTCAVESLSLGSSSFAWENCEPMPESLLESAAATWLATAASNSRFYVMERGSADACRLAWFDLAAGRWSPVRPVRLGSEISRISAIGMGPASHDGEDRLVIVGLTDCGQLVIWEVEPENLEIREIGSLPAEAVARIAGEGEERSPAVGFSNVGGFGFLYNLEGRGEIFACEFGDGKLSWEAIGWPPAAEEDPTAMVVFRCAEPTLDDLKSVYGQRVS</sequence>
<dbReference type="InterPro" id="IPR001810">
    <property type="entry name" value="F-box_dom"/>
</dbReference>
<organism evidence="2 3">
    <name type="scientific">Dendrobium catenatum</name>
    <dbReference type="NCBI Taxonomy" id="906689"/>
    <lineage>
        <taxon>Eukaryota</taxon>
        <taxon>Viridiplantae</taxon>
        <taxon>Streptophyta</taxon>
        <taxon>Embryophyta</taxon>
        <taxon>Tracheophyta</taxon>
        <taxon>Spermatophyta</taxon>
        <taxon>Magnoliopsida</taxon>
        <taxon>Liliopsida</taxon>
        <taxon>Asparagales</taxon>
        <taxon>Orchidaceae</taxon>
        <taxon>Epidendroideae</taxon>
        <taxon>Malaxideae</taxon>
        <taxon>Dendrobiinae</taxon>
        <taxon>Dendrobium</taxon>
    </lineage>
</organism>
<evidence type="ECO:0000313" key="3">
    <source>
        <dbReference type="Proteomes" id="UP000233837"/>
    </source>
</evidence>
<dbReference type="EMBL" id="KZ503041">
    <property type="protein sequence ID" value="PKU69056.1"/>
    <property type="molecule type" value="Genomic_DNA"/>
</dbReference>